<dbReference type="EMBL" id="KQ086305">
    <property type="protein sequence ID" value="KLO05462.1"/>
    <property type="molecule type" value="Genomic_DNA"/>
</dbReference>
<dbReference type="OrthoDB" id="3341843at2759"/>
<gene>
    <name evidence="3" type="ORF">SCHPADRAFT_946891</name>
</gene>
<dbReference type="InterPro" id="IPR045340">
    <property type="entry name" value="DUF6533"/>
</dbReference>
<dbReference type="InParanoid" id="A0A0H2R2A3"/>
<keyword evidence="1" id="KW-0472">Membrane</keyword>
<keyword evidence="1" id="KW-1133">Transmembrane helix</keyword>
<evidence type="ECO:0000313" key="4">
    <source>
        <dbReference type="Proteomes" id="UP000053477"/>
    </source>
</evidence>
<feature type="transmembrane region" description="Helical" evidence="1">
    <location>
        <begin position="167"/>
        <end position="186"/>
    </location>
</feature>
<feature type="transmembrane region" description="Helical" evidence="1">
    <location>
        <begin position="55"/>
        <end position="74"/>
    </location>
</feature>
<sequence length="209" mass="24012">MTEVFNALDGLEGTLLFQVFNLKVYSYALLIYDIILFISDEVRHIWSQPWSFGKVLYLVARYSCLIDVFAVIWLEFNSGVASECRTAYALTNWAMLFGTIVCQWIQIMRTYAIWDRKIAILIYLLVIQLVKIVIGIFELSKMGKSAKFLPGTPIVGCVIISPDTGVFVLYCFISFIELNIVVLSLIRGITHWRRESSMLVHTLYRDEQG</sequence>
<feature type="domain" description="DUF6533" evidence="2">
    <location>
        <begin position="26"/>
        <end position="65"/>
    </location>
</feature>
<evidence type="ECO:0000259" key="2">
    <source>
        <dbReference type="Pfam" id="PF20151"/>
    </source>
</evidence>
<dbReference type="Pfam" id="PF20151">
    <property type="entry name" value="DUF6533"/>
    <property type="match status" value="1"/>
</dbReference>
<keyword evidence="1" id="KW-0812">Transmembrane</keyword>
<proteinExistence type="predicted"/>
<feature type="transmembrane region" description="Helical" evidence="1">
    <location>
        <begin position="118"/>
        <end position="137"/>
    </location>
</feature>
<organism evidence="3 4">
    <name type="scientific">Schizopora paradoxa</name>
    <dbReference type="NCBI Taxonomy" id="27342"/>
    <lineage>
        <taxon>Eukaryota</taxon>
        <taxon>Fungi</taxon>
        <taxon>Dikarya</taxon>
        <taxon>Basidiomycota</taxon>
        <taxon>Agaricomycotina</taxon>
        <taxon>Agaricomycetes</taxon>
        <taxon>Hymenochaetales</taxon>
        <taxon>Schizoporaceae</taxon>
        <taxon>Schizopora</taxon>
    </lineage>
</organism>
<protein>
    <recommendedName>
        <fullName evidence="2">DUF6533 domain-containing protein</fullName>
    </recommendedName>
</protein>
<evidence type="ECO:0000313" key="3">
    <source>
        <dbReference type="EMBL" id="KLO05462.1"/>
    </source>
</evidence>
<dbReference type="Proteomes" id="UP000053477">
    <property type="component" value="Unassembled WGS sequence"/>
</dbReference>
<keyword evidence="4" id="KW-1185">Reference proteome</keyword>
<accession>A0A0H2R2A3</accession>
<feature type="transmembrane region" description="Helical" evidence="1">
    <location>
        <begin position="24"/>
        <end position="43"/>
    </location>
</feature>
<name>A0A0H2R2A3_9AGAM</name>
<evidence type="ECO:0000256" key="1">
    <source>
        <dbReference type="SAM" id="Phobius"/>
    </source>
</evidence>
<dbReference type="AlphaFoldDB" id="A0A0H2R2A3"/>
<reference evidence="3 4" key="1">
    <citation type="submission" date="2015-04" db="EMBL/GenBank/DDBJ databases">
        <title>Complete genome sequence of Schizopora paradoxa KUC8140, a cosmopolitan wood degrader in East Asia.</title>
        <authorList>
            <consortium name="DOE Joint Genome Institute"/>
            <person name="Min B."/>
            <person name="Park H."/>
            <person name="Jang Y."/>
            <person name="Kim J.-J."/>
            <person name="Kim K.H."/>
            <person name="Pangilinan J."/>
            <person name="Lipzen A."/>
            <person name="Riley R."/>
            <person name="Grigoriev I.V."/>
            <person name="Spatafora J.W."/>
            <person name="Choi I.-G."/>
        </authorList>
    </citation>
    <scope>NUCLEOTIDE SEQUENCE [LARGE SCALE GENOMIC DNA]</scope>
    <source>
        <strain evidence="3 4">KUC8140</strain>
    </source>
</reference>
<feature type="transmembrane region" description="Helical" evidence="1">
    <location>
        <begin position="86"/>
        <end position="106"/>
    </location>
</feature>